<feature type="region of interest" description="Disordered" evidence="1">
    <location>
        <begin position="115"/>
        <end position="159"/>
    </location>
</feature>
<feature type="region of interest" description="Disordered" evidence="1">
    <location>
        <begin position="54"/>
        <end position="100"/>
    </location>
</feature>
<dbReference type="PRINTS" id="PR01217">
    <property type="entry name" value="PRICHEXTENSN"/>
</dbReference>
<keyword evidence="2" id="KW-1133">Transmembrane helix</keyword>
<protein>
    <submittedName>
        <fullName evidence="3">Uncharacterized protein</fullName>
    </submittedName>
</protein>
<evidence type="ECO:0000256" key="2">
    <source>
        <dbReference type="SAM" id="Phobius"/>
    </source>
</evidence>
<evidence type="ECO:0000256" key="1">
    <source>
        <dbReference type="SAM" id="MobiDB-lite"/>
    </source>
</evidence>
<feature type="compositionally biased region" description="Polar residues" evidence="1">
    <location>
        <begin position="54"/>
        <end position="68"/>
    </location>
</feature>
<proteinExistence type="predicted"/>
<keyword evidence="2" id="KW-0472">Membrane</keyword>
<name>A0A4Q7KDI9_9PSEU</name>
<comment type="caution">
    <text evidence="3">The sequence shown here is derived from an EMBL/GenBank/DDBJ whole genome shotgun (WGS) entry which is preliminary data.</text>
</comment>
<feature type="transmembrane region" description="Helical" evidence="2">
    <location>
        <begin position="31"/>
        <end position="52"/>
    </location>
</feature>
<dbReference type="Proteomes" id="UP000294257">
    <property type="component" value="Unassembled WGS sequence"/>
</dbReference>
<accession>A0A4Q7KDI9</accession>
<sequence length="227" mass="22838">MNGTVYPKIGRGMESVTTAQTSGRILRREHIVAATLVGAVVVVLGFASGIGVRQSQASGTQPPQQAAPGNTPGNEPPLPQAPPEAPPQIPLPGEQPLPVVPIALPPQTVPIVTPVPTVPPSVPEPSPGPPHNHPSPPPGSPTPPPPGPPPTPPCQPGWVPVWLDTATGTVQQLPLLGGLAGGLLSVLPLPSATDPSALPPGTPLDQLLLTCEPAPPAPPVPATDPPR</sequence>
<dbReference type="EMBL" id="SGWQ01000015">
    <property type="protein sequence ID" value="RZS31257.1"/>
    <property type="molecule type" value="Genomic_DNA"/>
</dbReference>
<keyword evidence="2" id="KW-0812">Transmembrane</keyword>
<evidence type="ECO:0000313" key="4">
    <source>
        <dbReference type="Proteomes" id="UP000294257"/>
    </source>
</evidence>
<feature type="compositionally biased region" description="Pro residues" evidence="1">
    <location>
        <begin position="74"/>
        <end position="100"/>
    </location>
</feature>
<dbReference type="AlphaFoldDB" id="A0A4Q7KDI9"/>
<keyword evidence="4" id="KW-1185">Reference proteome</keyword>
<reference evidence="3 4" key="1">
    <citation type="submission" date="2019-02" db="EMBL/GenBank/DDBJ databases">
        <title>Genomic Encyclopedia of Type Strains, Phase IV (KMG-IV): sequencing the most valuable type-strain genomes for metagenomic binning, comparative biology and taxonomic classification.</title>
        <authorList>
            <person name="Goeker M."/>
        </authorList>
    </citation>
    <scope>NUCLEOTIDE SEQUENCE [LARGE SCALE GENOMIC DNA]</scope>
    <source>
        <strain evidence="3 4">DSM 101727</strain>
    </source>
</reference>
<evidence type="ECO:0000313" key="3">
    <source>
        <dbReference type="EMBL" id="RZS31257.1"/>
    </source>
</evidence>
<gene>
    <name evidence="3" type="ORF">EV193_115136</name>
</gene>
<feature type="compositionally biased region" description="Pro residues" evidence="1">
    <location>
        <begin position="116"/>
        <end position="155"/>
    </location>
</feature>
<organism evidence="3 4">
    <name type="scientific">Herbihabitans rhizosphaerae</name>
    <dbReference type="NCBI Taxonomy" id="1872711"/>
    <lineage>
        <taxon>Bacteria</taxon>
        <taxon>Bacillati</taxon>
        <taxon>Actinomycetota</taxon>
        <taxon>Actinomycetes</taxon>
        <taxon>Pseudonocardiales</taxon>
        <taxon>Pseudonocardiaceae</taxon>
        <taxon>Herbihabitans</taxon>
    </lineage>
</organism>